<dbReference type="Gramene" id="CDF37092">
    <property type="protein sequence ID" value="CDF37092"/>
    <property type="gene ID" value="CHC_T00005317001"/>
</dbReference>
<dbReference type="Proteomes" id="UP000012073">
    <property type="component" value="Unassembled WGS sequence"/>
</dbReference>
<dbReference type="RefSeq" id="XP_005716911.1">
    <property type="nucleotide sequence ID" value="XM_005716854.1"/>
</dbReference>
<keyword evidence="3" id="KW-1185">Reference proteome</keyword>
<organism evidence="2 3">
    <name type="scientific">Chondrus crispus</name>
    <name type="common">Carrageen Irish moss</name>
    <name type="synonym">Polymorpha crispa</name>
    <dbReference type="NCBI Taxonomy" id="2769"/>
    <lineage>
        <taxon>Eukaryota</taxon>
        <taxon>Rhodophyta</taxon>
        <taxon>Florideophyceae</taxon>
        <taxon>Rhodymeniophycidae</taxon>
        <taxon>Gigartinales</taxon>
        <taxon>Gigartinaceae</taxon>
        <taxon>Chondrus</taxon>
    </lineage>
</organism>
<protein>
    <submittedName>
        <fullName evidence="2">Uncharacterized protein</fullName>
    </submittedName>
</protein>
<feature type="region of interest" description="Disordered" evidence="1">
    <location>
        <begin position="91"/>
        <end position="133"/>
    </location>
</feature>
<evidence type="ECO:0000313" key="2">
    <source>
        <dbReference type="EMBL" id="CDF37092.1"/>
    </source>
</evidence>
<sequence>MLVVEANEGKLVTALVKIGDQVEAAQHLEGDPHLSHKRLALDKAKVSLSLKALLKCSRSLNAKLLFTTSPHMPPSVLQRCPVPIHSAYQCPDLHPPPTDPPCQSRSTRRPRGGCSARRTTPGARRRAQSKPWRDVRTEYDQSYFLGSGNSCLNRTVTNQVCPSFFVFDNDC</sequence>
<evidence type="ECO:0000313" key="3">
    <source>
        <dbReference type="Proteomes" id="UP000012073"/>
    </source>
</evidence>
<accession>R7QEZ9</accession>
<dbReference type="KEGG" id="ccp:CHC_T00005317001"/>
<dbReference type="EMBL" id="HG001815">
    <property type="protein sequence ID" value="CDF37092.1"/>
    <property type="molecule type" value="Genomic_DNA"/>
</dbReference>
<gene>
    <name evidence="2" type="ORF">CHC_T00005317001</name>
</gene>
<proteinExistence type="predicted"/>
<reference evidence="3" key="1">
    <citation type="journal article" date="2013" name="Proc. Natl. Acad. Sci. U.S.A.">
        <title>Genome structure and metabolic features in the red seaweed Chondrus crispus shed light on evolution of the Archaeplastida.</title>
        <authorList>
            <person name="Collen J."/>
            <person name="Porcel B."/>
            <person name="Carre W."/>
            <person name="Ball S.G."/>
            <person name="Chaparro C."/>
            <person name="Tonon T."/>
            <person name="Barbeyron T."/>
            <person name="Michel G."/>
            <person name="Noel B."/>
            <person name="Valentin K."/>
            <person name="Elias M."/>
            <person name="Artiguenave F."/>
            <person name="Arun A."/>
            <person name="Aury J.M."/>
            <person name="Barbosa-Neto J.F."/>
            <person name="Bothwell J.H."/>
            <person name="Bouget F.Y."/>
            <person name="Brillet L."/>
            <person name="Cabello-Hurtado F."/>
            <person name="Capella-Gutierrez S."/>
            <person name="Charrier B."/>
            <person name="Cladiere L."/>
            <person name="Cock J.M."/>
            <person name="Coelho S.M."/>
            <person name="Colleoni C."/>
            <person name="Czjzek M."/>
            <person name="Da Silva C."/>
            <person name="Delage L."/>
            <person name="Denoeud F."/>
            <person name="Deschamps P."/>
            <person name="Dittami S.M."/>
            <person name="Gabaldon T."/>
            <person name="Gachon C.M."/>
            <person name="Groisillier A."/>
            <person name="Herve C."/>
            <person name="Jabbari K."/>
            <person name="Katinka M."/>
            <person name="Kloareg B."/>
            <person name="Kowalczyk N."/>
            <person name="Labadie K."/>
            <person name="Leblanc C."/>
            <person name="Lopez P.J."/>
            <person name="McLachlan D.H."/>
            <person name="Meslet-Cladiere L."/>
            <person name="Moustafa A."/>
            <person name="Nehr Z."/>
            <person name="Nyvall Collen P."/>
            <person name="Panaud O."/>
            <person name="Partensky F."/>
            <person name="Poulain J."/>
            <person name="Rensing S.A."/>
            <person name="Rousvoal S."/>
            <person name="Samson G."/>
            <person name="Symeonidi A."/>
            <person name="Weissenbach J."/>
            <person name="Zambounis A."/>
            <person name="Wincker P."/>
            <person name="Boyen C."/>
        </authorList>
    </citation>
    <scope>NUCLEOTIDE SEQUENCE [LARGE SCALE GENOMIC DNA]</scope>
    <source>
        <strain evidence="3">cv. Stackhouse</strain>
    </source>
</reference>
<evidence type="ECO:0000256" key="1">
    <source>
        <dbReference type="SAM" id="MobiDB-lite"/>
    </source>
</evidence>
<name>R7QEZ9_CHOCR</name>
<dbReference type="AlphaFoldDB" id="R7QEZ9"/>
<dbReference type="GeneID" id="17324640"/>